<dbReference type="AlphaFoldDB" id="A0A1M4Z4Q8"/>
<reference evidence="1 2" key="1">
    <citation type="submission" date="2016-11" db="EMBL/GenBank/DDBJ databases">
        <authorList>
            <person name="Jaros S."/>
            <person name="Januszkiewicz K."/>
            <person name="Wedrychowicz H."/>
        </authorList>
    </citation>
    <scope>NUCLEOTIDE SEQUENCE [LARGE SCALE GENOMIC DNA]</scope>
    <source>
        <strain evidence="1 2">DSM 44523</strain>
    </source>
</reference>
<gene>
    <name evidence="1" type="ORF">SAMN05444320_102601</name>
</gene>
<accession>A0A1M4Z4Q8</accession>
<evidence type="ECO:0000313" key="1">
    <source>
        <dbReference type="EMBL" id="SHF13031.1"/>
    </source>
</evidence>
<organism evidence="1 2">
    <name type="scientific">Streptoalloteichus hindustanus</name>
    <dbReference type="NCBI Taxonomy" id="2017"/>
    <lineage>
        <taxon>Bacteria</taxon>
        <taxon>Bacillati</taxon>
        <taxon>Actinomycetota</taxon>
        <taxon>Actinomycetes</taxon>
        <taxon>Pseudonocardiales</taxon>
        <taxon>Pseudonocardiaceae</taxon>
        <taxon>Streptoalloteichus</taxon>
    </lineage>
</organism>
<evidence type="ECO:0000313" key="2">
    <source>
        <dbReference type="Proteomes" id="UP000184501"/>
    </source>
</evidence>
<dbReference type="EMBL" id="FQVN01000002">
    <property type="protein sequence ID" value="SHF13031.1"/>
    <property type="molecule type" value="Genomic_DNA"/>
</dbReference>
<keyword evidence="2" id="KW-1185">Reference proteome</keyword>
<dbReference type="Proteomes" id="UP000184501">
    <property type="component" value="Unassembled WGS sequence"/>
</dbReference>
<dbReference type="InterPro" id="IPR025680">
    <property type="entry name" value="DddI"/>
</dbReference>
<proteinExistence type="predicted"/>
<protein>
    <submittedName>
        <fullName evidence="1">Immunity protein Imm1</fullName>
    </submittedName>
</protein>
<dbReference type="RefSeq" id="WP_073480810.1">
    <property type="nucleotide sequence ID" value="NZ_FQVN01000002.1"/>
</dbReference>
<sequence>MVALEAWYDADEGAVLIRTSDDLDSLLDRMVRDADAPVPPMAELFYRGSDGWAIAQAGIRATAGRGFFAYADPDGSVMTCDSGAAGSVEYDYMGNVREVPASAEAPIAEGRRAAHEFLRTGSRPTCVEWQPVK</sequence>
<name>A0A1M4Z4Q8_STRHI</name>
<dbReference type="OrthoDB" id="5185958at2"/>
<dbReference type="Pfam" id="PF14430">
    <property type="entry name" value="Imm1"/>
    <property type="match status" value="1"/>
</dbReference>